<feature type="transmembrane region" description="Helical" evidence="14">
    <location>
        <begin position="164"/>
        <end position="187"/>
    </location>
</feature>
<dbReference type="InterPro" id="IPR016163">
    <property type="entry name" value="Ald_DH_C"/>
</dbReference>
<dbReference type="Gene3D" id="3.30.200.20">
    <property type="entry name" value="Phosphorylase Kinase, domain 1"/>
    <property type="match status" value="1"/>
</dbReference>
<dbReference type="InterPro" id="IPR015590">
    <property type="entry name" value="Aldehyde_DH_dom"/>
</dbReference>
<keyword evidence="2 10" id="KW-0245">EGF-like domain</keyword>
<dbReference type="PROSITE" id="PS00107">
    <property type="entry name" value="PROTEIN_KINASE_ATP"/>
    <property type="match status" value="1"/>
</dbReference>
<evidence type="ECO:0000256" key="9">
    <source>
        <dbReference type="ARBA" id="ARBA00049194"/>
    </source>
</evidence>
<feature type="active site" evidence="11">
    <location>
        <position position="490"/>
    </location>
</feature>
<evidence type="ECO:0000256" key="2">
    <source>
        <dbReference type="ARBA" id="ARBA00022536"/>
    </source>
</evidence>
<sequence length="755" mass="83852">MSIPKQAWKVEVTLNSYHNLTTVWDFNNCSYGFLAEESAFTFSASSLSNLRNVKELPMVVDWTVGEETCEEARNNVSSYACKSEKSKCYERDNGYGYRCRCQDGYEGNPYLDDGCKDIDECKDQSLNKCEKKCENTPGRFKCVCPKGYHGDGKKDGQGCMRGQLLVFKVATGISLGITLIVLAIWWLCSVLQEKKLVKMKRTFFLRNGGQLLQEKLTRREQSPDGAELFTSTELKKATNDFHDSRIVGQGGFGTVYKGFLSDNRIVAIKRSKEVDPNQVEQFINEGMMKELRGTYASGKTKSYEWRVTQLRALLKIADHHEKEITEALRSDLNKHEHESFVYEIAMMKSSCQLALKQLKKWMKPEKVKTSLTTFPSSGEIVSEPLGVTLVISAWNYPFLLSLDPVIGAITAGNAVVLKPSEISPATSAVLSKLLGEYMDTSAVKVVEGAVPETTALLEQKWDKIFYTGNGKVGRIVLAAAAKHLTPVILELGGKSPVVVDKNINLKVAARRIIAGKWGCNSGQACVSPDYLITTKDYASQLVDALKSELEVFYGKDPLKSEDLSRIVNSNHFNRLTNLLDDDKVSGKIVHGGQRDEANLKIAPTIMLEVPGDSLVMNEEIFGPLFPILTVYKIEDSIEMINAREKPLSAYLFTNDKKLKEEFIRNVSAGGLLVNDTILHLAEHSLPFGGVGESGMGAYHGKFSFDAFSHKKAVLQRSFAGDIPARYPPYTPGKLRFLKALLNGDVVGLIRALIGW</sequence>
<dbReference type="Pfam" id="PF00171">
    <property type="entry name" value="Aldedh"/>
    <property type="match status" value="1"/>
</dbReference>
<evidence type="ECO:0000256" key="14">
    <source>
        <dbReference type="SAM" id="Phobius"/>
    </source>
</evidence>
<evidence type="ECO:0000256" key="13">
    <source>
        <dbReference type="RuleBase" id="RU003345"/>
    </source>
</evidence>
<evidence type="ECO:0000256" key="3">
    <source>
        <dbReference type="ARBA" id="ARBA00022729"/>
    </source>
</evidence>
<dbReference type="FunFam" id="3.40.605.10:FF:000004">
    <property type="entry name" value="Aldehyde dehydrogenase"/>
    <property type="match status" value="1"/>
</dbReference>
<dbReference type="Pfam" id="PF07645">
    <property type="entry name" value="EGF_CA"/>
    <property type="match status" value="1"/>
</dbReference>
<dbReference type="InterPro" id="IPR016162">
    <property type="entry name" value="Ald_DH_N"/>
</dbReference>
<evidence type="ECO:0000256" key="12">
    <source>
        <dbReference type="PROSITE-ProRule" id="PRU10141"/>
    </source>
</evidence>
<dbReference type="Proteomes" id="UP000834106">
    <property type="component" value="Chromosome 1"/>
</dbReference>
<dbReference type="InterPro" id="IPR002049">
    <property type="entry name" value="LE_dom"/>
</dbReference>
<dbReference type="SUPFAM" id="SSF53720">
    <property type="entry name" value="ALDH-like"/>
    <property type="match status" value="1"/>
</dbReference>
<dbReference type="GO" id="GO:0005737">
    <property type="term" value="C:cytoplasm"/>
    <property type="evidence" value="ECO:0007669"/>
    <property type="project" value="TreeGrafter"/>
</dbReference>
<dbReference type="PROSITE" id="PS50026">
    <property type="entry name" value="EGF_3"/>
    <property type="match status" value="1"/>
</dbReference>
<dbReference type="Gene3D" id="3.40.605.10">
    <property type="entry name" value="Aldehyde Dehydrogenase, Chain A, domain 1"/>
    <property type="match status" value="1"/>
</dbReference>
<dbReference type="CDD" id="cd07137">
    <property type="entry name" value="ALDH_F3FHI"/>
    <property type="match status" value="1"/>
</dbReference>
<protein>
    <recommendedName>
        <fullName evidence="8">aldehyde dehydrogenase (NAD(+))</fullName>
        <ecNumber evidence="8">1.2.1.3</ecNumber>
    </recommendedName>
</protein>
<dbReference type="GO" id="GO:0009737">
    <property type="term" value="P:response to abscisic acid"/>
    <property type="evidence" value="ECO:0007669"/>
    <property type="project" value="UniProtKB-ARBA"/>
</dbReference>
<organism evidence="16 17">
    <name type="scientific">Fraxinus pennsylvanica</name>
    <dbReference type="NCBI Taxonomy" id="56036"/>
    <lineage>
        <taxon>Eukaryota</taxon>
        <taxon>Viridiplantae</taxon>
        <taxon>Streptophyta</taxon>
        <taxon>Embryophyta</taxon>
        <taxon>Tracheophyta</taxon>
        <taxon>Spermatophyta</taxon>
        <taxon>Magnoliopsida</taxon>
        <taxon>eudicotyledons</taxon>
        <taxon>Gunneridae</taxon>
        <taxon>Pentapetalae</taxon>
        <taxon>asterids</taxon>
        <taxon>lamiids</taxon>
        <taxon>Lamiales</taxon>
        <taxon>Oleaceae</taxon>
        <taxon>Oleeae</taxon>
        <taxon>Fraxinus</taxon>
    </lineage>
</organism>
<evidence type="ECO:0000313" key="17">
    <source>
        <dbReference type="Proteomes" id="UP000834106"/>
    </source>
</evidence>
<evidence type="ECO:0000259" key="15">
    <source>
        <dbReference type="PROSITE" id="PS50026"/>
    </source>
</evidence>
<keyword evidence="4" id="KW-0677">Repeat</keyword>
<dbReference type="FunFam" id="2.10.25.10:FF:000038">
    <property type="entry name" value="Fibrillin 2"/>
    <property type="match status" value="1"/>
</dbReference>
<keyword evidence="14" id="KW-0472">Membrane</keyword>
<keyword evidence="5 13" id="KW-0560">Oxidoreductase</keyword>
<reference evidence="16" key="1">
    <citation type="submission" date="2023-05" db="EMBL/GenBank/DDBJ databases">
        <authorList>
            <person name="Huff M."/>
        </authorList>
    </citation>
    <scope>NUCLEOTIDE SEQUENCE</scope>
</reference>
<dbReference type="InterPro" id="IPR000152">
    <property type="entry name" value="EGF-type_Asp/Asn_hydroxyl_site"/>
</dbReference>
<evidence type="ECO:0000256" key="4">
    <source>
        <dbReference type="ARBA" id="ARBA00022737"/>
    </source>
</evidence>
<keyword evidence="17" id="KW-1185">Reference proteome</keyword>
<evidence type="ECO:0000256" key="6">
    <source>
        <dbReference type="ARBA" id="ARBA00023027"/>
    </source>
</evidence>
<gene>
    <name evidence="16" type="ORF">FPE_LOCUS1809</name>
</gene>
<dbReference type="EC" id="1.2.1.3" evidence="8"/>
<evidence type="ECO:0000256" key="11">
    <source>
        <dbReference type="PROSITE-ProRule" id="PRU10007"/>
    </source>
</evidence>
<dbReference type="GO" id="GO:0005509">
    <property type="term" value="F:calcium ion binding"/>
    <property type="evidence" value="ECO:0007669"/>
    <property type="project" value="InterPro"/>
</dbReference>
<dbReference type="SUPFAM" id="SSF56112">
    <property type="entry name" value="Protein kinase-like (PK-like)"/>
    <property type="match status" value="1"/>
</dbReference>
<dbReference type="PANTHER" id="PTHR43570">
    <property type="entry name" value="ALDEHYDE DEHYDROGENASE"/>
    <property type="match status" value="1"/>
</dbReference>
<keyword evidence="3" id="KW-0732">Signal</keyword>
<dbReference type="Gene3D" id="3.40.309.10">
    <property type="entry name" value="Aldehyde Dehydrogenase, Chain A, domain 2"/>
    <property type="match status" value="1"/>
</dbReference>
<evidence type="ECO:0000256" key="7">
    <source>
        <dbReference type="ARBA" id="ARBA00023157"/>
    </source>
</evidence>
<keyword evidence="7" id="KW-1015">Disulfide bond</keyword>
<dbReference type="FunFam" id="3.40.309.10:FF:000003">
    <property type="entry name" value="Aldehyde dehydrogenase"/>
    <property type="match status" value="1"/>
</dbReference>
<keyword evidence="6" id="KW-0520">NAD</keyword>
<evidence type="ECO:0000256" key="5">
    <source>
        <dbReference type="ARBA" id="ARBA00023002"/>
    </source>
</evidence>
<keyword evidence="12" id="KW-0067">ATP-binding</keyword>
<dbReference type="InterPro" id="IPR016161">
    <property type="entry name" value="Ald_DH/histidinol_DH"/>
</dbReference>
<dbReference type="EMBL" id="OU503036">
    <property type="protein sequence ID" value="CAI9754378.1"/>
    <property type="molecule type" value="Genomic_DNA"/>
</dbReference>
<dbReference type="InterPro" id="IPR011009">
    <property type="entry name" value="Kinase-like_dom_sf"/>
</dbReference>
<dbReference type="PROSITE" id="PS01187">
    <property type="entry name" value="EGF_CA"/>
    <property type="match status" value="1"/>
</dbReference>
<dbReference type="Gene3D" id="2.90.20.10">
    <property type="entry name" value="Plasmodium vivax P25 domain"/>
    <property type="match status" value="1"/>
</dbReference>
<evidence type="ECO:0000313" key="16">
    <source>
        <dbReference type="EMBL" id="CAI9754378.1"/>
    </source>
</evidence>
<feature type="binding site" evidence="12">
    <location>
        <position position="269"/>
    </location>
    <ligand>
        <name>ATP</name>
        <dbReference type="ChEBI" id="CHEBI:30616"/>
    </ligand>
</feature>
<keyword evidence="12" id="KW-0547">Nucleotide-binding</keyword>
<dbReference type="InterPro" id="IPR017441">
    <property type="entry name" value="Protein_kinase_ATP_BS"/>
</dbReference>
<dbReference type="InterPro" id="IPR000742">
    <property type="entry name" value="EGF"/>
</dbReference>
<dbReference type="PROSITE" id="PS00687">
    <property type="entry name" value="ALDEHYDE_DEHYDR_GLU"/>
    <property type="match status" value="1"/>
</dbReference>
<dbReference type="InterPro" id="IPR029510">
    <property type="entry name" value="Ald_DH_CS_GLU"/>
</dbReference>
<dbReference type="SMART" id="SM00179">
    <property type="entry name" value="EGF_CA"/>
    <property type="match status" value="1"/>
</dbReference>
<feature type="domain" description="EGF-like" evidence="15">
    <location>
        <begin position="117"/>
        <end position="151"/>
    </location>
</feature>
<keyword evidence="14" id="KW-0812">Transmembrane</keyword>
<dbReference type="PANTHER" id="PTHR43570:SF16">
    <property type="entry name" value="ALDEHYDE DEHYDROGENASE TYPE III, ISOFORM Q"/>
    <property type="match status" value="1"/>
</dbReference>
<dbReference type="InterPro" id="IPR049883">
    <property type="entry name" value="NOTCH1_EGF-like"/>
</dbReference>
<dbReference type="SUPFAM" id="SSF57196">
    <property type="entry name" value="EGF/Laminin"/>
    <property type="match status" value="1"/>
</dbReference>
<keyword evidence="14" id="KW-1133">Transmembrane helix</keyword>
<dbReference type="CDD" id="cd00054">
    <property type="entry name" value="EGF_CA"/>
    <property type="match status" value="1"/>
</dbReference>
<evidence type="ECO:0000256" key="8">
    <source>
        <dbReference type="ARBA" id="ARBA00024226"/>
    </source>
</evidence>
<dbReference type="PROSITE" id="PS00010">
    <property type="entry name" value="ASX_HYDROXYL"/>
    <property type="match status" value="1"/>
</dbReference>
<dbReference type="AlphaFoldDB" id="A0AAD2DJG6"/>
<dbReference type="GO" id="GO:0006081">
    <property type="term" value="P:aldehyde metabolic process"/>
    <property type="evidence" value="ECO:0007669"/>
    <property type="project" value="InterPro"/>
</dbReference>
<proteinExistence type="inferred from homology"/>
<evidence type="ECO:0000256" key="1">
    <source>
        <dbReference type="ARBA" id="ARBA00009986"/>
    </source>
</evidence>
<dbReference type="SMART" id="SM00181">
    <property type="entry name" value="EGF"/>
    <property type="match status" value="2"/>
</dbReference>
<dbReference type="CDD" id="cd00055">
    <property type="entry name" value="EGF_Lam"/>
    <property type="match status" value="1"/>
</dbReference>
<comment type="caution">
    <text evidence="10">Lacks conserved residue(s) required for the propagation of feature annotation.</text>
</comment>
<dbReference type="InterPro" id="IPR012394">
    <property type="entry name" value="Aldehyde_DH_NAD(P)"/>
</dbReference>
<dbReference type="GO" id="GO:0005524">
    <property type="term" value="F:ATP binding"/>
    <property type="evidence" value="ECO:0007669"/>
    <property type="project" value="UniProtKB-UniRule"/>
</dbReference>
<comment type="catalytic activity">
    <reaction evidence="9">
        <text>an aldehyde + NAD(+) + H2O = a carboxylate + NADH + 2 H(+)</text>
        <dbReference type="Rhea" id="RHEA:16185"/>
        <dbReference type="ChEBI" id="CHEBI:15377"/>
        <dbReference type="ChEBI" id="CHEBI:15378"/>
        <dbReference type="ChEBI" id="CHEBI:17478"/>
        <dbReference type="ChEBI" id="CHEBI:29067"/>
        <dbReference type="ChEBI" id="CHEBI:57540"/>
        <dbReference type="ChEBI" id="CHEBI:57945"/>
        <dbReference type="EC" id="1.2.1.3"/>
    </reaction>
</comment>
<comment type="similarity">
    <text evidence="1 13">Belongs to the aldehyde dehydrogenase family.</text>
</comment>
<dbReference type="InterPro" id="IPR018097">
    <property type="entry name" value="EGF_Ca-bd_CS"/>
</dbReference>
<evidence type="ECO:0000256" key="10">
    <source>
        <dbReference type="PROSITE-ProRule" id="PRU00076"/>
    </source>
</evidence>
<accession>A0AAD2DJG6</accession>
<dbReference type="InterPro" id="IPR001881">
    <property type="entry name" value="EGF-like_Ca-bd_dom"/>
</dbReference>
<name>A0AAD2DJG6_9LAMI</name>
<dbReference type="GO" id="GO:0004029">
    <property type="term" value="F:aldehyde dehydrogenase (NAD+) activity"/>
    <property type="evidence" value="ECO:0007669"/>
    <property type="project" value="UniProtKB-EC"/>
</dbReference>